<evidence type="ECO:0000313" key="2">
    <source>
        <dbReference type="EMBL" id="ULT85349.1"/>
    </source>
</evidence>
<feature type="domain" description="DUF38" evidence="1">
    <location>
        <begin position="103"/>
        <end position="246"/>
    </location>
</feature>
<proteinExistence type="predicted"/>
<dbReference type="InterPro" id="IPR002900">
    <property type="entry name" value="DUF38/FTH_CAE_spp"/>
</dbReference>
<dbReference type="Pfam" id="PF01827">
    <property type="entry name" value="FTH"/>
    <property type="match status" value="1"/>
</dbReference>
<dbReference type="EMBL" id="CP090896">
    <property type="protein sequence ID" value="ULT85349.1"/>
    <property type="molecule type" value="Genomic_DNA"/>
</dbReference>
<gene>
    <name evidence="2" type="ORF">L3Y34_013870</name>
</gene>
<evidence type="ECO:0000259" key="1">
    <source>
        <dbReference type="Pfam" id="PF01827"/>
    </source>
</evidence>
<dbReference type="PANTHER" id="PTHR23014">
    <property type="entry name" value="F-BOX A PROTEIN"/>
    <property type="match status" value="1"/>
</dbReference>
<sequence>MNSRFRLRKVNRSLRSYITRTQPKIRLYNFQFMMSATCFALHLDEKSENPEQTRTIIRLGHYKRGVEDMERFLRELCEILRYVKTEIDLFQVEYGYDCFKNNKMFERLGIKLRRRKQQLKVASVTLRHADMLPFKIILPIMKPESLKKIKFKYFGGNGRIRFGGNGRVQNYVSPQAFAVSELDQWKKADKLEIDEAYILESILLFCSISTACCCLYSVPAGDLIQQKESFIGDSTKNKFTIYYKVFPEEEFFVTTVGPWIVSKLNTMDVYYRTEIRDEVVVIRRLPRYGSLIFARVNRSDVPLASIIKY</sequence>
<dbReference type="PANTHER" id="PTHR23014:SF1">
    <property type="entry name" value="DUF38 DOMAIN-CONTAINING PROTEIN-RELATED"/>
    <property type="match status" value="1"/>
</dbReference>
<organism evidence="2 3">
    <name type="scientific">Caenorhabditis briggsae</name>
    <dbReference type="NCBI Taxonomy" id="6238"/>
    <lineage>
        <taxon>Eukaryota</taxon>
        <taxon>Metazoa</taxon>
        <taxon>Ecdysozoa</taxon>
        <taxon>Nematoda</taxon>
        <taxon>Chromadorea</taxon>
        <taxon>Rhabditida</taxon>
        <taxon>Rhabditina</taxon>
        <taxon>Rhabditomorpha</taxon>
        <taxon>Rhabditoidea</taxon>
        <taxon>Rhabditidae</taxon>
        <taxon>Peloderinae</taxon>
        <taxon>Caenorhabditis</taxon>
    </lineage>
</organism>
<reference evidence="2 3" key="1">
    <citation type="submission" date="2022-05" db="EMBL/GenBank/DDBJ databases">
        <title>Chromosome-level reference genomes for two strains of Caenorhabditis briggsae: an improved platform for comparative genomics.</title>
        <authorList>
            <person name="Stevens L."/>
            <person name="Andersen E.C."/>
        </authorList>
    </citation>
    <scope>NUCLEOTIDE SEQUENCE [LARGE SCALE GENOMIC DNA]</scope>
    <source>
        <strain evidence="2">QX1410_ONT</strain>
        <tissue evidence="2">Whole-organism</tissue>
    </source>
</reference>
<evidence type="ECO:0000313" key="3">
    <source>
        <dbReference type="Proteomes" id="UP000827892"/>
    </source>
</evidence>
<name>A0AAE9A2D2_CAEBR</name>
<dbReference type="AlphaFoldDB" id="A0AAE9A2D2"/>
<protein>
    <recommendedName>
        <fullName evidence="1">DUF38 domain-containing protein</fullName>
    </recommendedName>
</protein>
<accession>A0AAE9A2D2</accession>
<dbReference type="Proteomes" id="UP000827892">
    <property type="component" value="Chromosome X"/>
</dbReference>